<evidence type="ECO:0000256" key="1">
    <source>
        <dbReference type="SAM" id="MobiDB-lite"/>
    </source>
</evidence>
<protein>
    <recommendedName>
        <fullName evidence="2">PB1-like domain-containing protein</fullName>
    </recommendedName>
</protein>
<accession>A0A314L178</accession>
<evidence type="ECO:0000313" key="3">
    <source>
        <dbReference type="EMBL" id="OIT35293.1"/>
    </source>
</evidence>
<feature type="compositionally biased region" description="Polar residues" evidence="1">
    <location>
        <begin position="316"/>
        <end position="340"/>
    </location>
</feature>
<name>A0A314L178_NICAT</name>
<evidence type="ECO:0000259" key="2">
    <source>
        <dbReference type="Pfam" id="PF26130"/>
    </source>
</evidence>
<dbReference type="InterPro" id="IPR058594">
    <property type="entry name" value="PB1-like_dom_pln"/>
</dbReference>
<keyword evidence="4" id="KW-1185">Reference proteome</keyword>
<dbReference type="Proteomes" id="UP000187609">
    <property type="component" value="Unassembled WGS sequence"/>
</dbReference>
<dbReference type="Pfam" id="PF26130">
    <property type="entry name" value="PB1-like"/>
    <property type="match status" value="1"/>
</dbReference>
<dbReference type="AlphaFoldDB" id="A0A314L178"/>
<dbReference type="STRING" id="49451.A0A314L178"/>
<comment type="caution">
    <text evidence="3">The sequence shown here is derived from an EMBL/GenBank/DDBJ whole genome shotgun (WGS) entry which is preliminary data.</text>
</comment>
<reference evidence="3" key="1">
    <citation type="submission" date="2016-11" db="EMBL/GenBank/DDBJ databases">
        <title>The genome of Nicotiana attenuata.</title>
        <authorList>
            <person name="Xu S."/>
            <person name="Brockmoeller T."/>
            <person name="Gaquerel E."/>
            <person name="Navarro A."/>
            <person name="Kuhl H."/>
            <person name="Gase K."/>
            <person name="Ling Z."/>
            <person name="Zhou W."/>
            <person name="Kreitzer C."/>
            <person name="Stanke M."/>
            <person name="Tang H."/>
            <person name="Lyons E."/>
            <person name="Pandey P."/>
            <person name="Pandey S.P."/>
            <person name="Timmermann B."/>
            <person name="Baldwin I.T."/>
        </authorList>
    </citation>
    <scope>NUCLEOTIDE SEQUENCE [LARGE SCALE GENOMIC DNA]</scope>
    <source>
        <strain evidence="3">UT</strain>
    </source>
</reference>
<feature type="domain" description="PB1-like" evidence="2">
    <location>
        <begin position="1"/>
        <end position="82"/>
    </location>
</feature>
<proteinExistence type="predicted"/>
<dbReference type="EMBL" id="MJEQ01000578">
    <property type="protein sequence ID" value="OIT35293.1"/>
    <property type="molecule type" value="Genomic_DNA"/>
</dbReference>
<feature type="region of interest" description="Disordered" evidence="1">
    <location>
        <begin position="371"/>
        <end position="410"/>
    </location>
</feature>
<sequence length="442" mass="49632">MVDKVNLYFNYGGECVLEPTLSYTKRDVHVLSGYEVDPLSYIDLCKEYTEVIGYVEVQQLIFLDPSGRYFLLDGDEGIRKIQALINDGFTNVQLFGVDLLDDTVNVPVFTQYTAAVDSVPVVAASDCDSTEDDLDIESVDSDYDSDALGLFERQKKCEVTENLDRYKTLEKGMTFKDLAEAKEVIGYYVVSNKRGLKLKRVKRMVLEKLEGSYLDEYNKLEAYAQELRETNPGTDVVIQISKDAMEEVKESARPHSANEDQESVFFVVPTLGFKAQDQQSSHTTQHPTQPSSHDTQQPTQQSSHTTQQPTHPSSHDTQQLSQQSGHTTQMPTQHSSTQSIQTRRMLIQADFGADSDPVLRPKVVHDIKTRLQRRNQQNSGTRKIPSTGDHIGSSQPTKLPYSPKKTTWKGKEAMTTAQLLGVKEKKIGKLKARRGKGRGKGE</sequence>
<feature type="region of interest" description="Disordered" evidence="1">
    <location>
        <begin position="276"/>
        <end position="340"/>
    </location>
</feature>
<feature type="compositionally biased region" description="Low complexity" evidence="1">
    <location>
        <begin position="278"/>
        <end position="312"/>
    </location>
</feature>
<evidence type="ECO:0000313" key="4">
    <source>
        <dbReference type="Proteomes" id="UP000187609"/>
    </source>
</evidence>
<gene>
    <name evidence="3" type="ORF">A4A49_44601</name>
</gene>
<dbReference type="Gramene" id="OIT35293">
    <property type="protein sequence ID" value="OIT35293"/>
    <property type="gene ID" value="A4A49_44601"/>
</dbReference>
<organism evidence="3 4">
    <name type="scientific">Nicotiana attenuata</name>
    <name type="common">Coyote tobacco</name>
    <dbReference type="NCBI Taxonomy" id="49451"/>
    <lineage>
        <taxon>Eukaryota</taxon>
        <taxon>Viridiplantae</taxon>
        <taxon>Streptophyta</taxon>
        <taxon>Embryophyta</taxon>
        <taxon>Tracheophyta</taxon>
        <taxon>Spermatophyta</taxon>
        <taxon>Magnoliopsida</taxon>
        <taxon>eudicotyledons</taxon>
        <taxon>Gunneridae</taxon>
        <taxon>Pentapetalae</taxon>
        <taxon>asterids</taxon>
        <taxon>lamiids</taxon>
        <taxon>Solanales</taxon>
        <taxon>Solanaceae</taxon>
        <taxon>Nicotianoideae</taxon>
        <taxon>Nicotianeae</taxon>
        <taxon>Nicotiana</taxon>
    </lineage>
</organism>